<evidence type="ECO:0000256" key="8">
    <source>
        <dbReference type="ARBA" id="ARBA00023136"/>
    </source>
</evidence>
<organism evidence="11">
    <name type="scientific">Timema tahoe</name>
    <dbReference type="NCBI Taxonomy" id="61484"/>
    <lineage>
        <taxon>Eukaryota</taxon>
        <taxon>Metazoa</taxon>
        <taxon>Ecdysozoa</taxon>
        <taxon>Arthropoda</taxon>
        <taxon>Hexapoda</taxon>
        <taxon>Insecta</taxon>
        <taxon>Pterygota</taxon>
        <taxon>Neoptera</taxon>
        <taxon>Polyneoptera</taxon>
        <taxon>Phasmatodea</taxon>
        <taxon>Timematodea</taxon>
        <taxon>Timematoidea</taxon>
        <taxon>Timematidae</taxon>
        <taxon>Timema</taxon>
    </lineage>
</organism>
<comment type="subcellular location">
    <subcellularLocation>
        <location evidence="1">Membrane</location>
        <topology evidence="1">Multi-pass membrane protein</topology>
    </subcellularLocation>
</comment>
<feature type="transmembrane region" description="Helical" evidence="9">
    <location>
        <begin position="436"/>
        <end position="456"/>
    </location>
</feature>
<dbReference type="EMBL" id="OE001129">
    <property type="protein sequence ID" value="CAD7456059.1"/>
    <property type="molecule type" value="Genomic_DNA"/>
</dbReference>
<keyword evidence="4 9" id="KW-0812">Transmembrane</keyword>
<dbReference type="PANTHER" id="PTHR16228:SF7">
    <property type="entry name" value="SLC41A_MGTE INTEGRAL MEMBRANE DOMAIN-CONTAINING PROTEIN"/>
    <property type="match status" value="1"/>
</dbReference>
<sequence>MTCKRPVAPTVRYERPAVHAVVCERSLVHTFRTEGLHVLILQDDVWGVSEYEDQAYPPHKSIGPKFVNGLKAKAPTGFFLIKFYRDWLLQYFGLRVQILQAYGRELLPDACFVQEIMYCFYALLNVMKPQLMSHLNNKWWWTFGVRVLTTSPNEGGEMGPQSDKDFPFPLSDVTAEPSAELEDASLPDVVNKFTIPGSNGPQSITHPQPAQETHCSIGCQVVVPFFIAGMGMVCAGIFFDHVQKWKVFINVPEIIILVPALLGLKGNLEMTLASRLSTEANLGHMEDTKEQWSMIIGNLTLVQCQAIVVGLMSAVVAVIMVGISRQEFDLSHTLLLCSCSVITSSIASLILGLITATVIVLSHWFHINPDNVATPIAASLGDITSLALLSWVATLLYEVIDKVYWISPIIIGSYIFVIPFWVWVAKKNKYTNSVLYNGWTPVVLAMLISTFGGFILDILMSNYTGLAAFQPVINGVGGNLVSVQASRLSTALHQSSELGTLPPDARICISPVDVYCSNQPYAVTTRVLMVMVIPGHLTFVYAISYIQRGDASLTPLFVCFYLLAAFVQVAILLYVAYVLTYFFWLQKVDPDNSTIPYLTALGDLLGIVLLGITFIFLYSIGDPTTTKFST</sequence>
<evidence type="ECO:0000256" key="6">
    <source>
        <dbReference type="ARBA" id="ARBA00022989"/>
    </source>
</evidence>
<evidence type="ECO:0000256" key="9">
    <source>
        <dbReference type="SAM" id="Phobius"/>
    </source>
</evidence>
<dbReference type="Gene3D" id="1.10.357.20">
    <property type="entry name" value="SLC41 divalent cation transporters, integral membrane domain"/>
    <property type="match status" value="2"/>
</dbReference>
<keyword evidence="7" id="KW-0406">Ion transport</keyword>
<feature type="transmembrane region" description="Helical" evidence="9">
    <location>
        <begin position="334"/>
        <end position="364"/>
    </location>
</feature>
<evidence type="ECO:0000256" key="5">
    <source>
        <dbReference type="ARBA" id="ARBA00022842"/>
    </source>
</evidence>
<evidence type="ECO:0000256" key="3">
    <source>
        <dbReference type="ARBA" id="ARBA00022448"/>
    </source>
</evidence>
<dbReference type="FunFam" id="1.10.357.20:FF:000001">
    <property type="entry name" value="Solute carrier family 41 member 2"/>
    <property type="match status" value="1"/>
</dbReference>
<accession>A0A7R9FNY1</accession>
<feature type="transmembrane region" description="Helical" evidence="9">
    <location>
        <begin position="552"/>
        <end position="585"/>
    </location>
</feature>
<feature type="transmembrane region" description="Helical" evidence="9">
    <location>
        <begin position="527"/>
        <end position="546"/>
    </location>
</feature>
<evidence type="ECO:0000313" key="11">
    <source>
        <dbReference type="EMBL" id="CAD7456059.1"/>
    </source>
</evidence>
<dbReference type="SUPFAM" id="SSF161093">
    <property type="entry name" value="MgtE membrane domain-like"/>
    <property type="match status" value="2"/>
</dbReference>
<feature type="transmembrane region" description="Helical" evidence="9">
    <location>
        <begin position="247"/>
        <end position="264"/>
    </location>
</feature>
<feature type="domain" description="SLC41A/MgtE integral membrane" evidence="10">
    <location>
        <begin position="258"/>
        <end position="391"/>
    </location>
</feature>
<comment type="similarity">
    <text evidence="2">Belongs to the SLC41A transporter family.</text>
</comment>
<dbReference type="InterPro" id="IPR036739">
    <property type="entry name" value="SLC41_membr_dom_sf"/>
</dbReference>
<reference evidence="11" key="1">
    <citation type="submission" date="2020-11" db="EMBL/GenBank/DDBJ databases">
        <authorList>
            <person name="Tran Van P."/>
        </authorList>
    </citation>
    <scope>NUCLEOTIDE SEQUENCE</scope>
</reference>
<dbReference type="GO" id="GO:0005886">
    <property type="term" value="C:plasma membrane"/>
    <property type="evidence" value="ECO:0007669"/>
    <property type="project" value="TreeGrafter"/>
</dbReference>
<feature type="domain" description="SLC41A/MgtE integral membrane" evidence="10">
    <location>
        <begin position="470"/>
        <end position="610"/>
    </location>
</feature>
<keyword evidence="5" id="KW-0460">Magnesium</keyword>
<protein>
    <recommendedName>
        <fullName evidence="10">SLC41A/MgtE integral membrane domain-containing protein</fullName>
    </recommendedName>
</protein>
<keyword evidence="3" id="KW-0813">Transport</keyword>
<dbReference type="PANTHER" id="PTHR16228">
    <property type="entry name" value="DIVALENT CATION TRANSPORTER SOLUTE CARRIER FAMILY 41"/>
    <property type="match status" value="1"/>
</dbReference>
<evidence type="ECO:0000256" key="4">
    <source>
        <dbReference type="ARBA" id="ARBA00022692"/>
    </source>
</evidence>
<evidence type="ECO:0000256" key="1">
    <source>
        <dbReference type="ARBA" id="ARBA00004141"/>
    </source>
</evidence>
<feature type="transmembrane region" description="Helical" evidence="9">
    <location>
        <begin position="376"/>
        <end position="396"/>
    </location>
</feature>
<evidence type="ECO:0000256" key="7">
    <source>
        <dbReference type="ARBA" id="ARBA00023065"/>
    </source>
</evidence>
<dbReference type="Pfam" id="PF01769">
    <property type="entry name" value="MgtE"/>
    <property type="match status" value="2"/>
</dbReference>
<feature type="transmembrane region" description="Helical" evidence="9">
    <location>
        <begin position="597"/>
        <end position="620"/>
    </location>
</feature>
<evidence type="ECO:0000259" key="10">
    <source>
        <dbReference type="Pfam" id="PF01769"/>
    </source>
</evidence>
<dbReference type="InterPro" id="IPR045349">
    <property type="entry name" value="SLC41A1-3"/>
</dbReference>
<evidence type="ECO:0000256" key="2">
    <source>
        <dbReference type="ARBA" id="ARBA00009749"/>
    </source>
</evidence>
<dbReference type="AlphaFoldDB" id="A0A7R9FNY1"/>
<feature type="transmembrane region" description="Helical" evidence="9">
    <location>
        <begin position="403"/>
        <end position="424"/>
    </location>
</feature>
<keyword evidence="8 9" id="KW-0472">Membrane</keyword>
<dbReference type="GO" id="GO:0008324">
    <property type="term" value="F:monoatomic cation transmembrane transporter activity"/>
    <property type="evidence" value="ECO:0007669"/>
    <property type="project" value="InterPro"/>
</dbReference>
<feature type="transmembrane region" description="Helical" evidence="9">
    <location>
        <begin position="295"/>
        <end position="322"/>
    </location>
</feature>
<feature type="transmembrane region" description="Helical" evidence="9">
    <location>
        <begin position="221"/>
        <end position="240"/>
    </location>
</feature>
<gene>
    <name evidence="11" type="ORF">TTEB3V08_LOCUS4100</name>
</gene>
<dbReference type="InterPro" id="IPR006667">
    <property type="entry name" value="SLC41_membr_dom"/>
</dbReference>
<keyword evidence="6 9" id="KW-1133">Transmembrane helix</keyword>
<name>A0A7R9FNY1_9NEOP</name>
<proteinExistence type="inferred from homology"/>